<keyword evidence="2" id="KW-1185">Reference proteome</keyword>
<dbReference type="AlphaFoldDB" id="A0A7X5LPK2"/>
<proteinExistence type="predicted"/>
<sequence length="135" mass="15629">MPIITDTFIQKLKKQAKAKCKATPLSLTQIQDEMAREYGYLNWRTLITFKNRGAVRIDDAESWFRQKYSDSSNRSRIYPAIEEPSEIFEIIASEFDFGLEFHQGGRMAELAESLALECCWICEEEIDRHAQGEAL</sequence>
<organism evidence="1 2">
    <name type="scientific">Alteromonas profundi</name>
    <dbReference type="NCBI Taxonomy" id="2696062"/>
    <lineage>
        <taxon>Bacteria</taxon>
        <taxon>Pseudomonadati</taxon>
        <taxon>Pseudomonadota</taxon>
        <taxon>Gammaproteobacteria</taxon>
        <taxon>Alteromonadales</taxon>
        <taxon>Alteromonadaceae</taxon>
        <taxon>Alteromonas/Salinimonas group</taxon>
        <taxon>Alteromonas</taxon>
    </lineage>
</organism>
<comment type="caution">
    <text evidence="1">The sequence shown here is derived from an EMBL/GenBank/DDBJ whole genome shotgun (WGS) entry which is preliminary data.</text>
</comment>
<accession>A0A7X5LPK2</accession>
<evidence type="ECO:0000313" key="2">
    <source>
        <dbReference type="Proteomes" id="UP000470213"/>
    </source>
</evidence>
<dbReference type="Proteomes" id="UP000470213">
    <property type="component" value="Unassembled WGS sequence"/>
</dbReference>
<dbReference type="RefSeq" id="WP_163088485.1">
    <property type="nucleotide sequence ID" value="NZ_JAAAWN010000041.1"/>
</dbReference>
<dbReference type="EMBL" id="JAAAWN010000041">
    <property type="protein sequence ID" value="NDV93118.1"/>
    <property type="molecule type" value="Genomic_DNA"/>
</dbReference>
<protein>
    <submittedName>
        <fullName evidence="1">Uncharacterized protein</fullName>
    </submittedName>
</protein>
<reference evidence="1 2" key="1">
    <citation type="submission" date="2020-01" db="EMBL/GenBank/DDBJ databases">
        <authorList>
            <person name="Chen J."/>
            <person name="Zhu S."/>
            <person name="Yang J."/>
        </authorList>
    </citation>
    <scope>NUCLEOTIDE SEQUENCE [LARGE SCALE GENOMIC DNA]</scope>
    <source>
        <strain evidence="1 2">345S023</strain>
    </source>
</reference>
<gene>
    <name evidence="1" type="ORF">GTH32_18270</name>
</gene>
<evidence type="ECO:0000313" key="1">
    <source>
        <dbReference type="EMBL" id="NDV93118.1"/>
    </source>
</evidence>
<name>A0A7X5LPK2_9ALTE</name>